<dbReference type="Proteomes" id="UP000840039">
    <property type="component" value="Unassembled WGS sequence"/>
</dbReference>
<keyword evidence="1" id="KW-0614">Plasmid</keyword>
<geneLocation type="plasmid" evidence="1">
    <name>pLmA144</name>
</geneLocation>
<evidence type="ECO:0000313" key="2">
    <source>
        <dbReference type="EMBL" id="EAG2088426.1"/>
    </source>
</evidence>
<reference evidence="4 8" key="2">
    <citation type="journal article" date="2018" name="Genome Biol.">
        <title>SKESA: strategic k-mer extension for scrupulous assemblies.</title>
        <authorList>
            <person name="Souvorov A."/>
            <person name="Agarwala R."/>
            <person name="Lipman D.J."/>
        </authorList>
    </citation>
    <scope>NUCLEOTIDE SEQUENCE [LARGE SCALE GENOMIC DNA]</scope>
    <source>
        <strain evidence="4">09CEB371LM</strain>
        <strain evidence="5">Sam_F526FDD3-C0F7-43DB-B204-E231FEF9C926</strain>
    </source>
</reference>
<dbReference type="EMBL" id="AABEVT010000010">
    <property type="protein sequence ID" value="EAH0253513.1"/>
    <property type="molecule type" value="Genomic_DNA"/>
</dbReference>
<evidence type="ECO:0000313" key="1">
    <source>
        <dbReference type="EMBL" id="AMQ45804.1"/>
    </source>
</evidence>
<evidence type="ECO:0000313" key="3">
    <source>
        <dbReference type="EMBL" id="EAH0253513.1"/>
    </source>
</evidence>
<accession>A0A142ECB6</accession>
<organism evidence="1">
    <name type="scientific">Listeria monocytogenes</name>
    <dbReference type="NCBI Taxonomy" id="1639"/>
    <lineage>
        <taxon>Bacteria</taxon>
        <taxon>Bacillati</taxon>
        <taxon>Bacillota</taxon>
        <taxon>Bacilli</taxon>
        <taxon>Bacillales</taxon>
        <taxon>Listeriaceae</taxon>
        <taxon>Listeria</taxon>
    </lineage>
</organism>
<proteinExistence type="predicted"/>
<name>A0A142ECB6_LISMN</name>
<reference evidence="2 6" key="3">
    <citation type="submission" date="2018-06" db="EMBL/GenBank/DDBJ databases">
        <authorList>
            <consortium name="GenomeTrakr: Next Generation Sequencing Network for Food Pathogen Tracability"/>
        </authorList>
    </citation>
    <scope>NUCLEOTIDE SEQUENCE [LARGE SCALE GENOMIC DNA]</scope>
    <source>
        <strain evidence="2 6">FLAG-54356</strain>
    </source>
</reference>
<protein>
    <submittedName>
        <fullName evidence="1">Uncharacterized protein</fullName>
    </submittedName>
</protein>
<reference evidence="1" key="1">
    <citation type="submission" date="2016-01" db="EMBL/GenBank/DDBJ databases">
        <title>Whole Genome Sequence of Listeria monocytogenes Serovar 1/2a Strain IZSAM_Lm_15_17439_A144 responsible of a human outbreak in 2008.</title>
        <authorList>
            <person name="Orsini M."/>
            <person name="Ordinelli A."/>
            <person name="Cornacchia A."/>
            <person name="Acciari V."/>
            <person name="Centorame P."/>
            <person name="Torresi M."/>
            <person name="Pompei A."/>
            <person name="Camma C."/>
            <person name="Gattuso A."/>
            <person name="Gianfranceschi M."/>
            <person name="Pomilio F."/>
        </authorList>
    </citation>
    <scope>NUCLEOTIDE SEQUENCE</scope>
    <source>
        <strain evidence="1">IZSAM_Lm_15_17439_A144</strain>
        <plasmid evidence="1">pLmA144</plasmid>
    </source>
</reference>
<evidence type="ECO:0000313" key="7">
    <source>
        <dbReference type="Proteomes" id="UP000566597"/>
    </source>
</evidence>
<dbReference type="AlphaFoldDB" id="A0A142ECB6"/>
<dbReference type="PATRIC" id="fig|1639.1340.peg.3026"/>
<dbReference type="EMBL" id="DAAEEB010000014">
    <property type="protein sequence ID" value="HAA8054435.1"/>
    <property type="molecule type" value="Genomic_DNA"/>
</dbReference>
<evidence type="ECO:0000313" key="4">
    <source>
        <dbReference type="EMBL" id="HAA8054435.1"/>
    </source>
</evidence>
<sequence>MKTLREIKKEKQSVMIILAELYEEHDLSFPDHKAGSKIGCPVCDQIVTCTSVIKRLENEIATYGKSQRSEPGSAKNKVLEENKILHSENMEDMERVLHWERVFTKRMYQDLTSAGWTSAEIRDNYDIPDFFFKRWKYKHELYVAVPLIYRVKTVDERVFFYKVFLEKDIFFLTHLDNLLIDRYDRVEKENWTDIYFWHQGAYRTLHQVILNSEFGKIGETVVRLHNVQYCKRKEAEQVIFYDGDNKADIDAFCEPHEVVALKKKKKLHFSTNYGSVTLGPGEFLVRDMTNRFYRYTKDEFHQMYELTENKHDIGLISEATYHG</sequence>
<dbReference type="Proteomes" id="UP000566597">
    <property type="component" value="Unassembled WGS sequence"/>
</dbReference>
<dbReference type="EMBL" id="KU513859">
    <property type="protein sequence ID" value="AMQ45804.1"/>
    <property type="molecule type" value="Genomic_DNA"/>
</dbReference>
<evidence type="ECO:0000313" key="6">
    <source>
        <dbReference type="Proteomes" id="UP000337746"/>
    </source>
</evidence>
<dbReference type="RefSeq" id="WP_025370688.1">
    <property type="nucleotide sequence ID" value="NZ_BAAFVF010000023.1"/>
</dbReference>
<dbReference type="EMBL" id="AABAWE010000009">
    <property type="protein sequence ID" value="EAG2088426.1"/>
    <property type="molecule type" value="Genomic_DNA"/>
</dbReference>
<evidence type="ECO:0000313" key="5">
    <source>
        <dbReference type="EMBL" id="HAA8491544.1"/>
    </source>
</evidence>
<dbReference type="EMBL" id="DAAEQL010000010">
    <property type="protein sequence ID" value="HAA8491544.1"/>
    <property type="molecule type" value="Genomic_DNA"/>
</dbReference>
<gene>
    <name evidence="2" type="ORF">BCZ21_14250</name>
    <name evidence="3" type="ORF">D4U23_14035</name>
    <name evidence="4" type="ORF">GHH22_14950</name>
    <name evidence="5" type="ORF">GHO09_13590</name>
    <name evidence="1" type="ORF">pA144_0059</name>
</gene>
<dbReference type="Proteomes" id="UP000840567">
    <property type="component" value="Unassembled WGS sequence"/>
</dbReference>
<reference evidence="3 7" key="4">
    <citation type="submission" date="2019-04" db="EMBL/GenBank/DDBJ databases">
        <authorList>
            <person name="Ashton P.M."/>
            <person name="Dallman T."/>
            <person name="Nair S."/>
            <person name="De Pinna E."/>
            <person name="Peters T."/>
            <person name="Grant K."/>
        </authorList>
    </citation>
    <scope>NUCLEOTIDE SEQUENCE [LARGE SCALE GENOMIC DNA]</scope>
    <source>
        <strain evidence="3 7">406731</strain>
    </source>
</reference>
<dbReference type="Proteomes" id="UP000337746">
    <property type="component" value="Unassembled WGS sequence"/>
</dbReference>
<evidence type="ECO:0000313" key="8">
    <source>
        <dbReference type="Proteomes" id="UP000840567"/>
    </source>
</evidence>
<reference evidence="4" key="5">
    <citation type="submission" date="2019-10" db="EMBL/GenBank/DDBJ databases">
        <authorList>
            <consortium name="NCBI Pathogen Detection Project"/>
        </authorList>
    </citation>
    <scope>NUCLEOTIDE SEQUENCE</scope>
    <source>
        <strain evidence="4">09CEB371LM</strain>
        <strain evidence="5">Sam_F526FDD3-C0F7-43DB-B204-E231FEF9C926</strain>
    </source>
</reference>